<feature type="region of interest" description="Disordered" evidence="1">
    <location>
        <begin position="206"/>
        <end position="225"/>
    </location>
</feature>
<evidence type="ECO:0000313" key="4">
    <source>
        <dbReference type="Proteomes" id="UP001063698"/>
    </source>
</evidence>
<dbReference type="InterPro" id="IPR029052">
    <property type="entry name" value="Metallo-depent_PP-like"/>
</dbReference>
<name>A0A977KCL2_9CREN</name>
<evidence type="ECO:0000259" key="2">
    <source>
        <dbReference type="Pfam" id="PF12850"/>
    </source>
</evidence>
<organism evidence="3 4">
    <name type="scientific">Ignicoccus pacificus DSM 13166</name>
    <dbReference type="NCBI Taxonomy" id="940294"/>
    <lineage>
        <taxon>Archaea</taxon>
        <taxon>Thermoproteota</taxon>
        <taxon>Thermoprotei</taxon>
        <taxon>Desulfurococcales</taxon>
        <taxon>Desulfurococcaceae</taxon>
        <taxon>Ignicoccus</taxon>
    </lineage>
</organism>
<dbReference type="EMBL" id="CP006868">
    <property type="protein sequence ID" value="UXD22391.1"/>
    <property type="molecule type" value="Genomic_DNA"/>
</dbReference>
<dbReference type="InterPro" id="IPR024654">
    <property type="entry name" value="Calcineurin-like_PHP_lpxH"/>
</dbReference>
<protein>
    <recommendedName>
        <fullName evidence="2">Calcineurin-like phosphoesterase domain-containing protein</fullName>
    </recommendedName>
</protein>
<sequence>MLSDVHCDKNPSALKFIEELIELYNERIIVASGDWGFCGDDFFKDLSDIASVYTIYGNNDDVEKLRKYFNLIEDGEVFKIEGIGVGGINGIISPKGTPNKYGVPRKKPEEFLSYAKLLSKRSVDLLLLHETPYLPNFFGKMWRNVATLTALDALLLIKPKYALIGHLHAFKCKIGSIEEITIIHVDSLREGYALFRGESVRCGEGRAGQRRARAPHPWPLDDPAP</sequence>
<evidence type="ECO:0000313" key="3">
    <source>
        <dbReference type="EMBL" id="UXD22391.1"/>
    </source>
</evidence>
<dbReference type="Proteomes" id="UP001063698">
    <property type="component" value="Chromosome"/>
</dbReference>
<dbReference type="KEGG" id="ipc:IPA_04255"/>
<feature type="domain" description="Calcineurin-like phosphoesterase" evidence="2">
    <location>
        <begin position="2"/>
        <end position="172"/>
    </location>
</feature>
<accession>A0A977KCL2</accession>
<dbReference type="Pfam" id="PF12850">
    <property type="entry name" value="Metallophos_2"/>
    <property type="match status" value="1"/>
</dbReference>
<proteinExistence type="predicted"/>
<feature type="compositionally biased region" description="Pro residues" evidence="1">
    <location>
        <begin position="216"/>
        <end position="225"/>
    </location>
</feature>
<keyword evidence="4" id="KW-1185">Reference proteome</keyword>
<dbReference type="Gene3D" id="3.60.21.10">
    <property type="match status" value="1"/>
</dbReference>
<dbReference type="AlphaFoldDB" id="A0A977KCL2"/>
<dbReference type="SUPFAM" id="SSF56300">
    <property type="entry name" value="Metallo-dependent phosphatases"/>
    <property type="match status" value="1"/>
</dbReference>
<reference evidence="3" key="1">
    <citation type="submission" date="2013-11" db="EMBL/GenBank/DDBJ databases">
        <title>Comparative genomics of Ignicoccus.</title>
        <authorList>
            <person name="Podar M."/>
        </authorList>
    </citation>
    <scope>NUCLEOTIDE SEQUENCE</scope>
    <source>
        <strain evidence="3">DSM 13166</strain>
    </source>
</reference>
<gene>
    <name evidence="3" type="ORF">IPA_04255</name>
</gene>
<evidence type="ECO:0000256" key="1">
    <source>
        <dbReference type="SAM" id="MobiDB-lite"/>
    </source>
</evidence>